<evidence type="ECO:0000259" key="10">
    <source>
        <dbReference type="Pfam" id="PF03834"/>
    </source>
</evidence>
<reference evidence="11" key="3">
    <citation type="submission" date="2025-09" db="UniProtKB">
        <authorList>
            <consortium name="Ensembl"/>
        </authorList>
    </citation>
    <scope>IDENTIFICATION</scope>
</reference>
<accession>A0A5F8H8I1</accession>
<feature type="compositionally biased region" description="Polar residues" evidence="9">
    <location>
        <begin position="201"/>
        <end position="219"/>
    </location>
</feature>
<dbReference type="Gene3D" id="3.40.50.10130">
    <property type="match status" value="1"/>
</dbReference>
<dbReference type="PANTHER" id="PTHR12749:SF0">
    <property type="entry name" value="DNA EXCISION REPAIR PROTEIN ERCC-1"/>
    <property type="match status" value="1"/>
</dbReference>
<dbReference type="FunCoup" id="A0A5F8H8I1">
    <property type="interactions" value="1158"/>
</dbReference>
<evidence type="ECO:0000256" key="3">
    <source>
        <dbReference type="ARBA" id="ARBA00022763"/>
    </source>
</evidence>
<evidence type="ECO:0000256" key="4">
    <source>
        <dbReference type="ARBA" id="ARBA00023125"/>
    </source>
</evidence>
<organism evidence="11 12">
    <name type="scientific">Monodelphis domestica</name>
    <name type="common">Gray short-tailed opossum</name>
    <dbReference type="NCBI Taxonomy" id="13616"/>
    <lineage>
        <taxon>Eukaryota</taxon>
        <taxon>Metazoa</taxon>
        <taxon>Chordata</taxon>
        <taxon>Craniata</taxon>
        <taxon>Vertebrata</taxon>
        <taxon>Euteleostomi</taxon>
        <taxon>Mammalia</taxon>
        <taxon>Metatheria</taxon>
        <taxon>Didelphimorphia</taxon>
        <taxon>Didelphidae</taxon>
        <taxon>Monodelphis</taxon>
    </lineage>
</organism>
<keyword evidence="6" id="KW-0539">Nucleus</keyword>
<dbReference type="GO" id="GO:0006312">
    <property type="term" value="P:mitotic recombination"/>
    <property type="evidence" value="ECO:0000318"/>
    <property type="project" value="GO_Central"/>
</dbReference>
<dbReference type="InterPro" id="IPR010994">
    <property type="entry name" value="RuvA_2-like"/>
</dbReference>
<reference evidence="11 12" key="1">
    <citation type="journal article" date="2007" name="Nature">
        <title>Genome of the marsupial Monodelphis domestica reveals innovation in non-coding sequences.</title>
        <authorList>
            <person name="Mikkelsen T.S."/>
            <person name="Wakefield M.J."/>
            <person name="Aken B."/>
            <person name="Amemiya C.T."/>
            <person name="Chang J.L."/>
            <person name="Duke S."/>
            <person name="Garber M."/>
            <person name="Gentles A.J."/>
            <person name="Goodstadt L."/>
            <person name="Heger A."/>
            <person name="Jurka J."/>
            <person name="Kamal M."/>
            <person name="Mauceli E."/>
            <person name="Searle S.M."/>
            <person name="Sharpe T."/>
            <person name="Baker M.L."/>
            <person name="Batzer M.A."/>
            <person name="Benos P.V."/>
            <person name="Belov K."/>
            <person name="Clamp M."/>
            <person name="Cook A."/>
            <person name="Cuff J."/>
            <person name="Das R."/>
            <person name="Davidow L."/>
            <person name="Deakin J.E."/>
            <person name="Fazzari M.J."/>
            <person name="Glass J.L."/>
            <person name="Grabherr M."/>
            <person name="Greally J.M."/>
            <person name="Gu W."/>
            <person name="Hore T.A."/>
            <person name="Huttley G.A."/>
            <person name="Kleber M."/>
            <person name="Jirtle R.L."/>
            <person name="Koina E."/>
            <person name="Lee J.T."/>
            <person name="Mahony S."/>
            <person name="Marra M.A."/>
            <person name="Miller R.D."/>
            <person name="Nicholls R.D."/>
            <person name="Oda M."/>
            <person name="Papenfuss A.T."/>
            <person name="Parra Z.E."/>
            <person name="Pollock D.D."/>
            <person name="Ray D.A."/>
            <person name="Schein J.E."/>
            <person name="Speed T.P."/>
            <person name="Thompson K."/>
            <person name="VandeBerg J.L."/>
            <person name="Wade C.M."/>
            <person name="Walker J.A."/>
            <person name="Waters P.D."/>
            <person name="Webber C."/>
            <person name="Weidman J.R."/>
            <person name="Xie X."/>
            <person name="Zody M.C."/>
            <person name="Baldwin J."/>
            <person name="Abdouelleil A."/>
            <person name="Abdulkadir J."/>
            <person name="Abebe A."/>
            <person name="Abera B."/>
            <person name="Abreu J."/>
            <person name="Acer S.C."/>
            <person name="Aftuck L."/>
            <person name="Alexander A."/>
            <person name="An P."/>
            <person name="Anderson E."/>
            <person name="Anderson S."/>
            <person name="Arachi H."/>
            <person name="Azer M."/>
            <person name="Bachantsang P."/>
            <person name="Barry A."/>
            <person name="Bayul T."/>
            <person name="Berlin A."/>
            <person name="Bessette D."/>
            <person name="Bloom T."/>
            <person name="Bloom T."/>
            <person name="Boguslavskiy L."/>
            <person name="Bonnet C."/>
            <person name="Boukhgalter B."/>
            <person name="Bourzgui I."/>
            <person name="Brown A."/>
            <person name="Cahill P."/>
            <person name="Channer S."/>
            <person name="Cheshatsang Y."/>
            <person name="Chuda L."/>
            <person name="Citroen M."/>
            <person name="Collymore A."/>
            <person name="Cooke P."/>
            <person name="Costello M."/>
            <person name="D'Aco K."/>
            <person name="Daza R."/>
            <person name="De Haan G."/>
            <person name="DeGray S."/>
            <person name="DeMaso C."/>
            <person name="Dhargay N."/>
            <person name="Dooley K."/>
            <person name="Dooley E."/>
            <person name="Doricent M."/>
            <person name="Dorje P."/>
            <person name="Dorjee K."/>
            <person name="Dupes A."/>
            <person name="Elong R."/>
            <person name="Falk J."/>
            <person name="Farina A."/>
            <person name="Faro S."/>
            <person name="Ferguson D."/>
            <person name="Fisher S."/>
            <person name="Foley C.D."/>
            <person name="Franke A."/>
            <person name="Friedrich D."/>
            <person name="Gadbois L."/>
            <person name="Gearin G."/>
            <person name="Gearin C.R."/>
            <person name="Giannoukos G."/>
            <person name="Goode T."/>
            <person name="Graham J."/>
            <person name="Grandbois E."/>
            <person name="Grewal S."/>
            <person name="Gyaltsen K."/>
            <person name="Hafez N."/>
            <person name="Hagos B."/>
            <person name="Hall J."/>
            <person name="Henson C."/>
            <person name="Hollinger A."/>
            <person name="Honan T."/>
            <person name="Huard M.D."/>
            <person name="Hughes L."/>
            <person name="Hurhula B."/>
            <person name="Husby M.E."/>
            <person name="Kamat A."/>
            <person name="Kanga B."/>
            <person name="Kashin S."/>
            <person name="Khazanovich D."/>
            <person name="Kisner P."/>
            <person name="Lance K."/>
            <person name="Lara M."/>
            <person name="Lee W."/>
            <person name="Lennon N."/>
            <person name="Letendre F."/>
            <person name="LeVine R."/>
            <person name="Lipovsky A."/>
            <person name="Liu X."/>
            <person name="Liu J."/>
            <person name="Liu S."/>
            <person name="Lokyitsang T."/>
            <person name="Lokyitsang Y."/>
            <person name="Lubonja R."/>
            <person name="Lui A."/>
            <person name="MacDonald P."/>
            <person name="Magnisalis V."/>
            <person name="Maru K."/>
            <person name="Matthews C."/>
            <person name="McCusker W."/>
            <person name="McDonough S."/>
            <person name="Mehta T."/>
            <person name="Meldrim J."/>
            <person name="Meneus L."/>
            <person name="Mihai O."/>
            <person name="Mihalev A."/>
            <person name="Mihova T."/>
            <person name="Mittelman R."/>
            <person name="Mlenga V."/>
            <person name="Montmayeur A."/>
            <person name="Mulrain L."/>
            <person name="Navidi A."/>
            <person name="Naylor J."/>
            <person name="Negash T."/>
            <person name="Nguyen T."/>
            <person name="Nguyen N."/>
            <person name="Nicol R."/>
            <person name="Norbu C."/>
            <person name="Norbu N."/>
            <person name="Novod N."/>
            <person name="O'Neill B."/>
            <person name="Osman S."/>
            <person name="Markiewicz E."/>
            <person name="Oyono O.L."/>
            <person name="Patti C."/>
            <person name="Phunkhang P."/>
            <person name="Pierre F."/>
            <person name="Priest M."/>
            <person name="Raghuraman S."/>
            <person name="Rege F."/>
            <person name="Reyes R."/>
            <person name="Rise C."/>
            <person name="Rogov P."/>
            <person name="Ross K."/>
            <person name="Ryan E."/>
            <person name="Settipalli S."/>
            <person name="Shea T."/>
            <person name="Sherpa N."/>
            <person name="Shi L."/>
            <person name="Shih D."/>
            <person name="Sparrow T."/>
            <person name="Spaulding J."/>
            <person name="Stalker J."/>
            <person name="Stange-Thomann N."/>
            <person name="Stavropoulos S."/>
            <person name="Stone C."/>
            <person name="Strader C."/>
            <person name="Tesfaye S."/>
            <person name="Thomson T."/>
            <person name="Thoulutsang Y."/>
            <person name="Thoulutsang D."/>
            <person name="Topham K."/>
            <person name="Topping I."/>
            <person name="Tsamla T."/>
            <person name="Vassiliev H."/>
            <person name="Vo A."/>
            <person name="Wangchuk T."/>
            <person name="Wangdi T."/>
            <person name="Weiand M."/>
            <person name="Wilkinson J."/>
            <person name="Wilson A."/>
            <person name="Yadav S."/>
            <person name="Young G."/>
            <person name="Yu Q."/>
            <person name="Zembek L."/>
            <person name="Zhong D."/>
            <person name="Zimmer A."/>
            <person name="Zwirko Z."/>
            <person name="Jaffe D.B."/>
            <person name="Alvarez P."/>
            <person name="Brockman W."/>
            <person name="Butler J."/>
            <person name="Chin C."/>
            <person name="Gnerre S."/>
            <person name="MacCallum I."/>
            <person name="Graves J.A."/>
            <person name="Ponting C.P."/>
            <person name="Breen M."/>
            <person name="Samollow P.B."/>
            <person name="Lander E.S."/>
            <person name="Lindblad-Toh K."/>
        </authorList>
    </citation>
    <scope>NUCLEOTIDE SEQUENCE [LARGE SCALE GENOMIC DNA]</scope>
</reference>
<dbReference type="GO" id="GO:0006289">
    <property type="term" value="P:nucleotide-excision repair"/>
    <property type="evidence" value="ECO:0007669"/>
    <property type="project" value="UniProtKB-ARBA"/>
</dbReference>
<dbReference type="GO" id="GO:0070522">
    <property type="term" value="C:ERCC4-ERCC1 complex"/>
    <property type="evidence" value="ECO:0000318"/>
    <property type="project" value="GO_Central"/>
</dbReference>
<name>A0A5F8H8I1_MONDO</name>
<comment type="subcellular location">
    <subcellularLocation>
        <location evidence="1">Nucleus</location>
    </subcellularLocation>
</comment>
<keyword evidence="4" id="KW-0238">DNA-binding</keyword>
<dbReference type="PANTHER" id="PTHR12749">
    <property type="entry name" value="EXCISION REPAIR CROSS-COMPLEMENTING 1 ERCC1"/>
    <property type="match status" value="1"/>
</dbReference>
<dbReference type="OMA" id="HWELIPG"/>
<dbReference type="GO" id="GO:0000110">
    <property type="term" value="C:nucleotide-excision repair factor 1 complex"/>
    <property type="evidence" value="ECO:0000318"/>
    <property type="project" value="GO_Central"/>
</dbReference>
<feature type="compositionally biased region" description="Basic and acidic residues" evidence="9">
    <location>
        <begin position="88"/>
        <end position="97"/>
    </location>
</feature>
<dbReference type="GO" id="GO:0000723">
    <property type="term" value="P:telomere maintenance"/>
    <property type="evidence" value="ECO:0007669"/>
    <property type="project" value="UniProtKB-ARBA"/>
</dbReference>
<keyword evidence="3" id="KW-0227">DNA damage</keyword>
<evidence type="ECO:0000256" key="8">
    <source>
        <dbReference type="ARBA" id="ARBA00071993"/>
    </source>
</evidence>
<dbReference type="Ensembl" id="ENSMODT00000054152.1">
    <property type="protein sequence ID" value="ENSMODP00000056288.1"/>
    <property type="gene ID" value="ENSMODG00000021546.4"/>
</dbReference>
<dbReference type="AlphaFoldDB" id="A0A5F8H8I1"/>
<evidence type="ECO:0000256" key="1">
    <source>
        <dbReference type="ARBA" id="ARBA00004123"/>
    </source>
</evidence>
<feature type="region of interest" description="Disordered" evidence="9">
    <location>
        <begin position="62"/>
        <end position="157"/>
    </location>
</feature>
<dbReference type="Pfam" id="PF14520">
    <property type="entry name" value="HHH_5"/>
    <property type="match status" value="1"/>
</dbReference>
<dbReference type="GO" id="GO:0070914">
    <property type="term" value="P:UV-damage excision repair"/>
    <property type="evidence" value="ECO:0000318"/>
    <property type="project" value="GO_Central"/>
</dbReference>
<dbReference type="Pfam" id="PF03834">
    <property type="entry name" value="Rad10"/>
    <property type="match status" value="1"/>
</dbReference>
<dbReference type="InterPro" id="IPR011335">
    <property type="entry name" value="Restrct_endonuc-II-like"/>
</dbReference>
<comment type="function">
    <text evidence="7">Non-catalytic component of a structure-specific DNA repair endonuclease responsible for the 5'-incision during DNA repair. Responsible, in conjunction with SLX4, for the first step in the repair of interstrand cross-links (ICL). Participates in the processing of anaphase bridge-generating DNA structures, which consist in incompletely processed DNA lesions arising during S or G2 phase, and can result in cytokinesis failure. Also required for homology-directed repair (HDR) of DNA double-strand breaks, in conjunction with SLX4.</text>
</comment>
<reference evidence="11" key="2">
    <citation type="submission" date="2025-08" db="UniProtKB">
        <authorList>
            <consortium name="Ensembl"/>
        </authorList>
    </citation>
    <scope>IDENTIFICATION</scope>
</reference>
<dbReference type="GO" id="GO:0003684">
    <property type="term" value="F:damaged DNA binding"/>
    <property type="evidence" value="ECO:0000318"/>
    <property type="project" value="GO_Central"/>
</dbReference>
<dbReference type="GeneTree" id="ENSGT00390000011275"/>
<dbReference type="STRING" id="13616.ENSMODP00000056288"/>
<dbReference type="Bgee" id="ENSMODG00000021546">
    <property type="expression patterns" value="Expressed in heart and 19 other cell types or tissues"/>
</dbReference>
<dbReference type="NCBIfam" id="TIGR00597">
    <property type="entry name" value="rad10"/>
    <property type="match status" value="1"/>
</dbReference>
<dbReference type="CDD" id="cd22325">
    <property type="entry name" value="ERCC1_C-like"/>
    <property type="match status" value="1"/>
</dbReference>
<dbReference type="FunFam" id="3.40.50.10130:FF:000001">
    <property type="entry name" value="DNA excision repair protein ERCC-1"/>
    <property type="match status" value="1"/>
</dbReference>
<dbReference type="GO" id="GO:0032204">
    <property type="term" value="P:regulation of telomere maintenance"/>
    <property type="evidence" value="ECO:0007669"/>
    <property type="project" value="UniProtKB-ARBA"/>
</dbReference>
<sequence>MVLGGTEKPEVPLPVAEVGLFSCSLLQVLRWVSAALETELRLGGQSLGSFGRAHAALGERRALGTGCPGAPSRGRSETTQNRAGGQETKMDSKKEAAEESTQPPERKKFTIPLEEAPPLEVKSLFKSSRNLPSPGTSVLGSNPTYADYTTARLGPGRAQPEAIPRRVQAGAPPLGAQPGVPPQRALPEEAAPSLGPPGGDTANQGPQGPKPTTKSNSILVSPRQRGNPVLKFIRNVPWEFGEIVPDYVLGQSTCALFLSLRYHNLHPNYIHERLQGLGKNYALRVLLLQVDVKDPQRALKDLAKMCILADCTLILAWSPEEAGRYLETYKSYEQKPADLLKEKLEQDFVSRVTECLTTVKSVNKTDSQTLLATFGSLEQLTAASQEDLSLCPGFGPQKVRRGGPGDLGIREPQSSGSLLLILQREPEAPRWGGLGV</sequence>
<dbReference type="InterPro" id="IPR004579">
    <property type="entry name" value="ERCC1/RAD10/SWI10"/>
</dbReference>
<feature type="region of interest" description="Disordered" evidence="9">
    <location>
        <begin position="169"/>
        <end position="221"/>
    </location>
</feature>
<comment type="similarity">
    <text evidence="2">Belongs to the ERCC1/RAD10/SWI10 family.</text>
</comment>
<evidence type="ECO:0000256" key="2">
    <source>
        <dbReference type="ARBA" id="ARBA00008283"/>
    </source>
</evidence>
<feature type="compositionally biased region" description="Polar residues" evidence="9">
    <location>
        <begin position="125"/>
        <end position="144"/>
    </location>
</feature>
<evidence type="ECO:0000256" key="9">
    <source>
        <dbReference type="SAM" id="MobiDB-lite"/>
    </source>
</evidence>
<dbReference type="InParanoid" id="A0A5F8H8I1"/>
<dbReference type="SUPFAM" id="SSF47781">
    <property type="entry name" value="RuvA domain 2-like"/>
    <property type="match status" value="1"/>
</dbReference>
<dbReference type="GO" id="GO:0006302">
    <property type="term" value="P:double-strand break repair"/>
    <property type="evidence" value="ECO:0007669"/>
    <property type="project" value="UniProtKB-ARBA"/>
</dbReference>
<evidence type="ECO:0000313" key="11">
    <source>
        <dbReference type="Ensembl" id="ENSMODP00000056288.1"/>
    </source>
</evidence>
<feature type="domain" description="ERCC1-like central" evidence="10">
    <location>
        <begin position="217"/>
        <end position="330"/>
    </location>
</feature>
<evidence type="ECO:0000256" key="5">
    <source>
        <dbReference type="ARBA" id="ARBA00023204"/>
    </source>
</evidence>
<proteinExistence type="inferred from homology"/>
<dbReference type="Proteomes" id="UP000002280">
    <property type="component" value="Chromosome 4"/>
</dbReference>
<dbReference type="InterPro" id="IPR047260">
    <property type="entry name" value="ERCC1-like_central_dom"/>
</dbReference>
<evidence type="ECO:0000313" key="12">
    <source>
        <dbReference type="Proteomes" id="UP000002280"/>
    </source>
</evidence>
<dbReference type="SUPFAM" id="SSF52980">
    <property type="entry name" value="Restriction endonuclease-like"/>
    <property type="match status" value="1"/>
</dbReference>
<keyword evidence="12" id="KW-1185">Reference proteome</keyword>
<dbReference type="GO" id="GO:0003697">
    <property type="term" value="F:single-stranded DNA binding"/>
    <property type="evidence" value="ECO:0000318"/>
    <property type="project" value="GO_Central"/>
</dbReference>
<keyword evidence="5" id="KW-0234">DNA repair</keyword>
<evidence type="ECO:0000256" key="7">
    <source>
        <dbReference type="ARBA" id="ARBA00054210"/>
    </source>
</evidence>
<protein>
    <recommendedName>
        <fullName evidence="8">DNA excision repair protein ERCC-1</fullName>
    </recommendedName>
</protein>
<dbReference type="FunFam" id="1.10.150.20:FF:000017">
    <property type="entry name" value="DNA excision repair protein ERCC-1"/>
    <property type="match status" value="1"/>
</dbReference>
<evidence type="ECO:0000256" key="6">
    <source>
        <dbReference type="ARBA" id="ARBA00023242"/>
    </source>
</evidence>
<dbReference type="Gene3D" id="1.10.150.20">
    <property type="entry name" value="5' to 3' exonuclease, C-terminal subdomain"/>
    <property type="match status" value="1"/>
</dbReference>